<keyword evidence="3" id="KW-1185">Reference proteome</keyword>
<sequence>MKGLLFLTFITLLLFASTIESRHEPGDRQWRNVIEDESLPEAIKSLLPIHSEKEMDCNETLKPKDEKPFVKDIEPRPQASFYPNDIKTKESGSDTNEKPFAEDFEPRPNLSIYNN</sequence>
<feature type="chain" id="PRO_5026874467" evidence="2">
    <location>
        <begin position="22"/>
        <end position="115"/>
    </location>
</feature>
<feature type="compositionally biased region" description="Basic and acidic residues" evidence="1">
    <location>
        <begin position="54"/>
        <end position="75"/>
    </location>
</feature>
<protein>
    <submittedName>
        <fullName evidence="4">Organ-specific protein P4-like</fullName>
    </submittedName>
</protein>
<evidence type="ECO:0000313" key="3">
    <source>
        <dbReference type="Proteomes" id="UP000504603"/>
    </source>
</evidence>
<feature type="compositionally biased region" description="Basic and acidic residues" evidence="1">
    <location>
        <begin position="86"/>
        <end position="106"/>
    </location>
</feature>
<dbReference type="AlphaFoldDB" id="A0A6J1C2I2"/>
<dbReference type="KEGG" id="mcha:111007861"/>
<organism evidence="3 4">
    <name type="scientific">Momordica charantia</name>
    <name type="common">Bitter gourd</name>
    <name type="synonym">Balsam pear</name>
    <dbReference type="NCBI Taxonomy" id="3673"/>
    <lineage>
        <taxon>Eukaryota</taxon>
        <taxon>Viridiplantae</taxon>
        <taxon>Streptophyta</taxon>
        <taxon>Embryophyta</taxon>
        <taxon>Tracheophyta</taxon>
        <taxon>Spermatophyta</taxon>
        <taxon>Magnoliopsida</taxon>
        <taxon>eudicotyledons</taxon>
        <taxon>Gunneridae</taxon>
        <taxon>Pentapetalae</taxon>
        <taxon>rosids</taxon>
        <taxon>fabids</taxon>
        <taxon>Cucurbitales</taxon>
        <taxon>Cucurbitaceae</taxon>
        <taxon>Momordiceae</taxon>
        <taxon>Momordica</taxon>
    </lineage>
</organism>
<dbReference type="GeneID" id="111007861"/>
<evidence type="ECO:0000313" key="4">
    <source>
        <dbReference type="RefSeq" id="XP_022136081.1"/>
    </source>
</evidence>
<proteinExistence type="predicted"/>
<dbReference type="InterPro" id="IPR024489">
    <property type="entry name" value="Organ_specific_prot"/>
</dbReference>
<feature type="region of interest" description="Disordered" evidence="1">
    <location>
        <begin position="54"/>
        <end position="115"/>
    </location>
</feature>
<dbReference type="RefSeq" id="XP_022136081.1">
    <property type="nucleotide sequence ID" value="XM_022280389.1"/>
</dbReference>
<dbReference type="Pfam" id="PF10950">
    <property type="entry name" value="Organ_specific"/>
    <property type="match status" value="1"/>
</dbReference>
<feature type="signal peptide" evidence="2">
    <location>
        <begin position="1"/>
        <end position="21"/>
    </location>
</feature>
<evidence type="ECO:0000256" key="2">
    <source>
        <dbReference type="SAM" id="SignalP"/>
    </source>
</evidence>
<dbReference type="PANTHER" id="PTHR33731">
    <property type="entry name" value="PROTEIN, PUTATIVE-RELATED"/>
    <property type="match status" value="1"/>
</dbReference>
<name>A0A6J1C2I2_MOMCH</name>
<keyword evidence="2" id="KW-0732">Signal</keyword>
<reference evidence="4" key="1">
    <citation type="submission" date="2025-08" db="UniProtKB">
        <authorList>
            <consortium name="RefSeq"/>
        </authorList>
    </citation>
    <scope>IDENTIFICATION</scope>
    <source>
        <strain evidence="4">OHB3-1</strain>
    </source>
</reference>
<gene>
    <name evidence="4" type="primary">LOC111007861</name>
</gene>
<evidence type="ECO:0000256" key="1">
    <source>
        <dbReference type="SAM" id="MobiDB-lite"/>
    </source>
</evidence>
<accession>A0A6J1C2I2</accession>
<dbReference type="PANTHER" id="PTHR33731:SF2">
    <property type="entry name" value="ORGAN-SPECIFIC PROTEIN S2-LIKE"/>
    <property type="match status" value="1"/>
</dbReference>
<dbReference type="Proteomes" id="UP000504603">
    <property type="component" value="Unplaced"/>
</dbReference>
<dbReference type="OrthoDB" id="1734141at2759"/>